<name>A0ACC2V7F7_9TREE</name>
<evidence type="ECO:0000313" key="1">
    <source>
        <dbReference type="EMBL" id="KAJ9094815.1"/>
    </source>
</evidence>
<comment type="caution">
    <text evidence="1">The sequence shown here is derived from an EMBL/GenBank/DDBJ whole genome shotgun (WGS) entry which is preliminary data.</text>
</comment>
<evidence type="ECO:0000313" key="2">
    <source>
        <dbReference type="Proteomes" id="UP001230649"/>
    </source>
</evidence>
<dbReference type="EMBL" id="JASBWS010000134">
    <property type="protein sequence ID" value="KAJ9094815.1"/>
    <property type="molecule type" value="Genomic_DNA"/>
</dbReference>
<reference evidence="1" key="1">
    <citation type="submission" date="2023-04" db="EMBL/GenBank/DDBJ databases">
        <title>Draft Genome sequencing of Naganishia species isolated from polar environments using Oxford Nanopore Technology.</title>
        <authorList>
            <person name="Leo P."/>
            <person name="Venkateswaran K."/>
        </authorList>
    </citation>
    <scope>NUCLEOTIDE SEQUENCE</scope>
    <source>
        <strain evidence="1">MNA-CCFEE 5262</strain>
    </source>
</reference>
<sequence>MQAEDDTPLKLEDLPYEIISHILSYLDLEQIVSISSLSRTLNFVVSCATTTPLHPPVGELLDAGPPYSRSLATLGTYTHVPRSVYIPVLVRASPQWILEDMVLPAGLTDDQWRQVLVSRFLPSWKRYKDPPARTSWRAAYLRVLRRLVHRFTGCTHEESWTRFIILHRNGTASLNRIYSRTFDPLEIYAEIRRQNDLLRFRQEVRLVVQLQDVRILMLGSMAHPRSLFVNPNAYTVVHPPGLHEDILDDEPMLPEREIGLDDALPGSPPPPYPEPIRTRALSMPLLQQQPQQSQPPRQPPAAEPTSSSGFSSFVKRLRAGSTTAIPRSSGPDANPPTTTRRTSWLARTRSRESTHGRRPSLSLSRSTTNVARVPSRSSVTVSDVHVELQTARPLSGDDLDPRPGDSARRSQDHPRQSTEDAAPRQSEEVRQDVQRHIAAVTTPSPQQLVYPPMIHPLPAPSHALYPNWTASDGDPRVGRRVARRQQKYLAASVPVGAEWDDEQVRIIAQLAPATQHSTRSTSASPTTGPPLDTPLDIDGSVPPVSFGPPGMYASFDWEDLDALFPWLELRQVENGNEGTENGVHRPGLGFVR</sequence>
<gene>
    <name evidence="1" type="ORF">QFC20_006830</name>
</gene>
<dbReference type="Proteomes" id="UP001230649">
    <property type="component" value="Unassembled WGS sequence"/>
</dbReference>
<proteinExistence type="predicted"/>
<organism evidence="1 2">
    <name type="scientific">Naganishia adeliensis</name>
    <dbReference type="NCBI Taxonomy" id="92952"/>
    <lineage>
        <taxon>Eukaryota</taxon>
        <taxon>Fungi</taxon>
        <taxon>Dikarya</taxon>
        <taxon>Basidiomycota</taxon>
        <taxon>Agaricomycotina</taxon>
        <taxon>Tremellomycetes</taxon>
        <taxon>Filobasidiales</taxon>
        <taxon>Filobasidiaceae</taxon>
        <taxon>Naganishia</taxon>
    </lineage>
</organism>
<protein>
    <submittedName>
        <fullName evidence="1">Uncharacterized protein</fullName>
    </submittedName>
</protein>
<keyword evidence="2" id="KW-1185">Reference proteome</keyword>
<accession>A0ACC2V7F7</accession>